<dbReference type="Pfam" id="PF07896">
    <property type="entry name" value="DUF1674"/>
    <property type="match status" value="1"/>
</dbReference>
<reference evidence="2" key="1">
    <citation type="submission" date="2021-01" db="EMBL/GenBank/DDBJ databases">
        <authorList>
            <person name="Corre E."/>
            <person name="Pelletier E."/>
            <person name="Niang G."/>
            <person name="Scheremetjew M."/>
            <person name="Finn R."/>
            <person name="Kale V."/>
            <person name="Holt S."/>
            <person name="Cochrane G."/>
            <person name="Meng A."/>
            <person name="Brown T."/>
            <person name="Cohen L."/>
        </authorList>
    </citation>
    <scope>NUCLEOTIDE SEQUENCE</scope>
    <source>
        <strain evidence="2">SoJaBio B1-5/56/2</strain>
    </source>
</reference>
<evidence type="ECO:0008006" key="3">
    <source>
        <dbReference type="Google" id="ProtNLM"/>
    </source>
</evidence>
<dbReference type="InterPro" id="IPR012875">
    <property type="entry name" value="SDHF4"/>
</dbReference>
<dbReference type="EMBL" id="HBKR01026456">
    <property type="protein sequence ID" value="CAE2319286.1"/>
    <property type="molecule type" value="Transcribed_RNA"/>
</dbReference>
<evidence type="ECO:0000256" key="1">
    <source>
        <dbReference type="ARBA" id="ARBA00005701"/>
    </source>
</evidence>
<proteinExistence type="inferred from homology"/>
<dbReference type="AlphaFoldDB" id="A0A7S4LA55"/>
<organism evidence="2">
    <name type="scientific">Paramoeba aestuarina</name>
    <dbReference type="NCBI Taxonomy" id="180227"/>
    <lineage>
        <taxon>Eukaryota</taxon>
        <taxon>Amoebozoa</taxon>
        <taxon>Discosea</taxon>
        <taxon>Flabellinia</taxon>
        <taxon>Dactylopodida</taxon>
        <taxon>Paramoebidae</taxon>
        <taxon>Paramoeba</taxon>
    </lineage>
</organism>
<gene>
    <name evidence="2" type="ORF">NAES01612_LOCUS17351</name>
</gene>
<evidence type="ECO:0000313" key="2">
    <source>
        <dbReference type="EMBL" id="CAE2319286.1"/>
    </source>
</evidence>
<accession>A0A7S4LA55</accession>
<name>A0A7S4LA55_9EUKA</name>
<sequence>MYCRRRILLSRAIEAIELKPVTDQRFISQFLAHHKQSQSIHPSGTGVLSDEDVQRLSISTQSPESFFNKKKGISDPSWIVSPEDEKRCSPTRFGDWEKNGRCMDF</sequence>
<comment type="similarity">
    <text evidence="1">Belongs to the SDHAF4 family.</text>
</comment>
<protein>
    <recommendedName>
        <fullName evidence="3">Succinate dehydrogenase assembly factor 4, mitochondrial</fullName>
    </recommendedName>
</protein>